<name>A0AA41YMV1_9PROT</name>
<dbReference type="Proteomes" id="UP001165679">
    <property type="component" value="Unassembled WGS sequence"/>
</dbReference>
<keyword evidence="1" id="KW-0812">Transmembrane</keyword>
<dbReference type="EMBL" id="JAPDNT010000024">
    <property type="protein sequence ID" value="MCW3476819.1"/>
    <property type="molecule type" value="Genomic_DNA"/>
</dbReference>
<keyword evidence="1" id="KW-0472">Membrane</keyword>
<dbReference type="Pfam" id="PF13400">
    <property type="entry name" value="Tad"/>
    <property type="match status" value="1"/>
</dbReference>
<evidence type="ECO:0000256" key="1">
    <source>
        <dbReference type="SAM" id="Phobius"/>
    </source>
</evidence>
<accession>A0AA41YMV1</accession>
<dbReference type="AlphaFoldDB" id="A0AA41YMV1"/>
<reference evidence="3" key="1">
    <citation type="submission" date="2022-09" db="EMBL/GenBank/DDBJ databases">
        <title>Rhodovastum sp. nov. RN2-1 isolated from soil in Seongnam, South Korea.</title>
        <authorList>
            <person name="Le N.T."/>
        </authorList>
    </citation>
    <scope>NUCLEOTIDE SEQUENCE</scope>
    <source>
        <strain evidence="3">RN2-1</strain>
    </source>
</reference>
<gene>
    <name evidence="3" type="ORF">OL599_19820</name>
</gene>
<evidence type="ECO:0000313" key="3">
    <source>
        <dbReference type="EMBL" id="MCW3476819.1"/>
    </source>
</evidence>
<feature type="transmembrane region" description="Helical" evidence="1">
    <location>
        <begin position="37"/>
        <end position="57"/>
    </location>
</feature>
<sequence length="382" mass="39493">MAMNNLLQRFPASGVLPALLHGAGAVRSRRRLRRRGAVAAAFSVLTVPLVLMIGGAVDYSRSVHFRGELQGVVDSAALAGATVYGGGTSSDPTTTATNYVTAGLSRLPANGGVTPSVSASAVTAGYQVVVSATATMNTTFLGILKPTIPVSVSATALNPFPYGHFEPGFGTAGAFKSSAADTNSLYWYNVPANNSVPPDTALTLLWSSNSGISPKSPPPIPLTPDQKIGFALRNTTGNYGKDSKGNYLTNQYGSTYKHTQTFYSHLSPPTNSTYGYNSTNNPKNVNSVNGASGKNCTLQVVVVNADGTAPSPAQACVGAQTMPAPTCTQLAGKKLVFYWNDMGGPTDDKDYNDAVFTYYCGGSTNGSGGTGSTGLLSVVLTK</sequence>
<reference evidence="3" key="2">
    <citation type="submission" date="2022-10" db="EMBL/GenBank/DDBJ databases">
        <authorList>
            <person name="Trinh H.N."/>
        </authorList>
    </citation>
    <scope>NUCLEOTIDE SEQUENCE</scope>
    <source>
        <strain evidence="3">RN2-1</strain>
    </source>
</reference>
<keyword evidence="1" id="KW-1133">Transmembrane helix</keyword>
<protein>
    <submittedName>
        <fullName evidence="3">Pilus assembly protein TadG-related protein</fullName>
    </submittedName>
</protein>
<dbReference type="RefSeq" id="WP_264715656.1">
    <property type="nucleotide sequence ID" value="NZ_JAPDNT010000024.1"/>
</dbReference>
<dbReference type="InterPro" id="IPR028087">
    <property type="entry name" value="Tad_N"/>
</dbReference>
<proteinExistence type="predicted"/>
<organism evidence="3 4">
    <name type="scientific">Limobrevibacterium gyesilva</name>
    <dbReference type="NCBI Taxonomy" id="2991712"/>
    <lineage>
        <taxon>Bacteria</taxon>
        <taxon>Pseudomonadati</taxon>
        <taxon>Pseudomonadota</taxon>
        <taxon>Alphaproteobacteria</taxon>
        <taxon>Acetobacterales</taxon>
        <taxon>Acetobacteraceae</taxon>
        <taxon>Limobrevibacterium</taxon>
    </lineage>
</organism>
<keyword evidence="4" id="KW-1185">Reference proteome</keyword>
<comment type="caution">
    <text evidence="3">The sequence shown here is derived from an EMBL/GenBank/DDBJ whole genome shotgun (WGS) entry which is preliminary data.</text>
</comment>
<feature type="domain" description="Putative Flp pilus-assembly TadG-like N-terminal" evidence="2">
    <location>
        <begin position="36"/>
        <end position="82"/>
    </location>
</feature>
<evidence type="ECO:0000259" key="2">
    <source>
        <dbReference type="Pfam" id="PF13400"/>
    </source>
</evidence>
<evidence type="ECO:0000313" key="4">
    <source>
        <dbReference type="Proteomes" id="UP001165679"/>
    </source>
</evidence>